<dbReference type="Gene3D" id="3.20.20.70">
    <property type="entry name" value="Aldolase class I"/>
    <property type="match status" value="1"/>
</dbReference>
<comment type="miscellaneous">
    <text evidence="14">Reaction proceeds by a ping-pong mechanism involving intermediate methylation of a conserved cysteine residue.</text>
</comment>
<dbReference type="SUPFAM" id="SSF102114">
    <property type="entry name" value="Radical SAM enzymes"/>
    <property type="match status" value="1"/>
</dbReference>
<dbReference type="PATRIC" id="fig|1495769.3.peg.150"/>
<evidence type="ECO:0000256" key="7">
    <source>
        <dbReference type="ARBA" id="ARBA00022679"/>
    </source>
</evidence>
<keyword evidence="9 14" id="KW-0819">tRNA processing</keyword>
<dbReference type="SFLD" id="SFLDS00029">
    <property type="entry name" value="Radical_SAM"/>
    <property type="match status" value="1"/>
</dbReference>
<keyword evidence="3 14" id="KW-0004">4Fe-4S</keyword>
<keyword evidence="4 14" id="KW-0963">Cytoplasm</keyword>
<evidence type="ECO:0000259" key="15">
    <source>
        <dbReference type="PROSITE" id="PS51918"/>
    </source>
</evidence>
<dbReference type="PANTHER" id="PTHR30544">
    <property type="entry name" value="23S RRNA METHYLTRANSFERASE"/>
    <property type="match status" value="1"/>
</dbReference>
<evidence type="ECO:0000256" key="12">
    <source>
        <dbReference type="ARBA" id="ARBA00023014"/>
    </source>
</evidence>
<evidence type="ECO:0000256" key="10">
    <source>
        <dbReference type="ARBA" id="ARBA00022723"/>
    </source>
</evidence>
<dbReference type="EMBL" id="LM655252">
    <property type="protein sequence ID" value="CDZ16428.1"/>
    <property type="molecule type" value="Genomic_DNA"/>
</dbReference>
<dbReference type="EC" id="2.1.1.192" evidence="14"/>
<evidence type="ECO:0000313" key="17">
    <source>
        <dbReference type="Proteomes" id="UP000032420"/>
    </source>
</evidence>
<dbReference type="Gene3D" id="1.10.150.530">
    <property type="match status" value="1"/>
</dbReference>
<dbReference type="OrthoDB" id="9793973at2"/>
<evidence type="ECO:0000256" key="6">
    <source>
        <dbReference type="ARBA" id="ARBA00022603"/>
    </source>
</evidence>
<dbReference type="SFLD" id="SFLDF00275">
    <property type="entry name" value="adenosine_C2_methyltransferase"/>
    <property type="match status" value="1"/>
</dbReference>
<keyword evidence="8 14" id="KW-0949">S-adenosyl-L-methionine</keyword>
<keyword evidence="12 14" id="KW-0411">Iron-sulfur</keyword>
<keyword evidence="7 14" id="KW-0808">Transferase</keyword>
<evidence type="ECO:0000256" key="5">
    <source>
        <dbReference type="ARBA" id="ARBA00022552"/>
    </source>
</evidence>
<dbReference type="PROSITE" id="PS51918">
    <property type="entry name" value="RADICAL_SAM"/>
    <property type="match status" value="1"/>
</dbReference>
<dbReference type="PIRSF" id="PIRSF006004">
    <property type="entry name" value="CHP00048"/>
    <property type="match status" value="1"/>
</dbReference>
<dbReference type="PANTHER" id="PTHR30544:SF5">
    <property type="entry name" value="RADICAL SAM CORE DOMAIN-CONTAINING PROTEIN"/>
    <property type="match status" value="1"/>
</dbReference>
<dbReference type="InterPro" id="IPR048641">
    <property type="entry name" value="RlmN_N"/>
</dbReference>
<evidence type="ECO:0000256" key="11">
    <source>
        <dbReference type="ARBA" id="ARBA00023004"/>
    </source>
</evidence>
<feature type="binding site" evidence="14">
    <location>
        <position position="116"/>
    </location>
    <ligand>
        <name>[4Fe-4S] cluster</name>
        <dbReference type="ChEBI" id="CHEBI:49883"/>
        <note>4Fe-4S-S-AdoMet</note>
    </ligand>
</feature>
<keyword evidence="6 14" id="KW-0489">Methyltransferase</keyword>
<evidence type="ECO:0000256" key="9">
    <source>
        <dbReference type="ARBA" id="ARBA00022694"/>
    </source>
</evidence>
<sequence length="355" mass="40810">MINILGLCYEEMSDLFYRIGEKTYHATQLVRWIHYAGIIKFEKMTNLSNTLRKKLIQIAYIFVPKLYYEYKSKDGTRKFIIETNSGSFIEMVLIPDKYKNRITLCISSQSGCSIKCSFCSTGKQGLDGNLSSAEIIGQFWIAKHIINSKITNVVMMGMGEPLMNFRPLISSINIMLYKNAYCISKRRITISTSGVVPMIDLLGKYLDINLAISLHASNDAIRNTLVPINRKYNIQSLIDAGNRYLRKCSARMITIEYILIRGINDQNKHANELAKLLKKIKCKINLIQFNKIKNSRYESPVYKEVLRFQSLLYKHGYNATLRVIRGLDINAACGQLVGNIKYRTDRKNMYNINNN</sequence>
<evidence type="ECO:0000256" key="4">
    <source>
        <dbReference type="ARBA" id="ARBA00022490"/>
    </source>
</evidence>
<feature type="binding site" evidence="14">
    <location>
        <position position="119"/>
    </location>
    <ligand>
        <name>[4Fe-4S] cluster</name>
        <dbReference type="ChEBI" id="CHEBI:49883"/>
        <note>4Fe-4S-S-AdoMet</note>
    </ligand>
</feature>
<dbReference type="GO" id="GO:0070475">
    <property type="term" value="P:rRNA base methylation"/>
    <property type="evidence" value="ECO:0007669"/>
    <property type="project" value="UniProtKB-UniRule"/>
</dbReference>
<dbReference type="AlphaFoldDB" id="A0A078KE13"/>
<dbReference type="STRING" id="1495769.CEM_161"/>
<gene>
    <name evidence="14 16" type="primary">rlmN</name>
    <name evidence="16" type="ORF">CEM_161</name>
</gene>
<dbReference type="GO" id="GO:0000049">
    <property type="term" value="F:tRNA binding"/>
    <property type="evidence" value="ECO:0007669"/>
    <property type="project" value="UniProtKB-UniRule"/>
</dbReference>
<name>A0A078KE13_9GAMM</name>
<feature type="active site" description="Proton acceptor" evidence="14">
    <location>
        <position position="90"/>
    </location>
</feature>
<dbReference type="InterPro" id="IPR007197">
    <property type="entry name" value="rSAM"/>
</dbReference>
<dbReference type="InterPro" id="IPR013785">
    <property type="entry name" value="Aldolase_TIM"/>
</dbReference>
<comment type="function">
    <text evidence="14">Specifically methylates position 2 of adenine 2503 in 23S rRNA and position 2 of adenine 37 in tRNAs. m2A2503 modification seems to play a crucial role in the proofreading step occurring at the peptidyl transferase center and thus would serve to optimize ribosomal fidelity.</text>
</comment>
<protein>
    <recommendedName>
        <fullName evidence="14">Dual-specificity RNA methyltransferase RlmN</fullName>
        <ecNumber evidence="14">2.1.1.192</ecNumber>
    </recommendedName>
    <alternativeName>
        <fullName evidence="14">23S rRNA (adenine(2503)-C(2))-methyltransferase</fullName>
    </alternativeName>
    <alternativeName>
        <fullName evidence="14">23S rRNA m2A2503 methyltransferase</fullName>
    </alternativeName>
    <alternativeName>
        <fullName evidence="14">Ribosomal RNA large subunit methyltransferase N</fullName>
    </alternativeName>
    <alternativeName>
        <fullName evidence="14">tRNA (adenine(37)-C(2))-methyltransferase</fullName>
    </alternativeName>
    <alternativeName>
        <fullName evidence="14">tRNA m2A37 methyltransferase</fullName>
    </alternativeName>
</protein>
<dbReference type="InterPro" id="IPR004383">
    <property type="entry name" value="rRNA_lsu_MTrfase_RlmN/Cfr"/>
</dbReference>
<feature type="binding site" evidence="14">
    <location>
        <begin position="213"/>
        <end position="215"/>
    </location>
    <ligand>
        <name>S-adenosyl-L-methionine</name>
        <dbReference type="ChEBI" id="CHEBI:59789"/>
    </ligand>
</feature>
<dbReference type="KEGG" id="eme:CEM_161"/>
<comment type="similarity">
    <text evidence="2 14">Belongs to the radical SAM superfamily. RlmN family.</text>
</comment>
<keyword evidence="11 14" id="KW-0408">Iron</keyword>
<comment type="catalytic activity">
    <reaction evidence="14">
        <text>adenosine(2503) in 23S rRNA + 2 reduced [2Fe-2S]-[ferredoxin] + 2 S-adenosyl-L-methionine = 2-methyladenosine(2503) in 23S rRNA + 5'-deoxyadenosine + L-methionine + 2 oxidized [2Fe-2S]-[ferredoxin] + S-adenosyl-L-homocysteine</text>
        <dbReference type="Rhea" id="RHEA:42916"/>
        <dbReference type="Rhea" id="RHEA-COMP:10000"/>
        <dbReference type="Rhea" id="RHEA-COMP:10001"/>
        <dbReference type="Rhea" id="RHEA-COMP:10152"/>
        <dbReference type="Rhea" id="RHEA-COMP:10282"/>
        <dbReference type="ChEBI" id="CHEBI:17319"/>
        <dbReference type="ChEBI" id="CHEBI:33737"/>
        <dbReference type="ChEBI" id="CHEBI:33738"/>
        <dbReference type="ChEBI" id="CHEBI:57844"/>
        <dbReference type="ChEBI" id="CHEBI:57856"/>
        <dbReference type="ChEBI" id="CHEBI:59789"/>
        <dbReference type="ChEBI" id="CHEBI:74411"/>
        <dbReference type="ChEBI" id="CHEBI:74497"/>
        <dbReference type="EC" id="2.1.1.192"/>
    </reaction>
</comment>
<dbReference type="GO" id="GO:0046872">
    <property type="term" value="F:metal ion binding"/>
    <property type="evidence" value="ECO:0007669"/>
    <property type="project" value="UniProtKB-KW"/>
</dbReference>
<dbReference type="Proteomes" id="UP000032420">
    <property type="component" value="Chromosome I"/>
</dbReference>
<dbReference type="GO" id="GO:0005737">
    <property type="term" value="C:cytoplasm"/>
    <property type="evidence" value="ECO:0007669"/>
    <property type="project" value="UniProtKB-SubCell"/>
</dbReference>
<dbReference type="GO" id="GO:0030488">
    <property type="term" value="P:tRNA methylation"/>
    <property type="evidence" value="ECO:0007669"/>
    <property type="project" value="UniProtKB-UniRule"/>
</dbReference>
<dbReference type="GO" id="GO:0002935">
    <property type="term" value="F:tRNA (adenine(37)-C2)-methyltransferase activity"/>
    <property type="evidence" value="ECO:0007669"/>
    <property type="project" value="UniProtKB-UniRule"/>
</dbReference>
<evidence type="ECO:0000256" key="1">
    <source>
        <dbReference type="ARBA" id="ARBA00004496"/>
    </source>
</evidence>
<dbReference type="FunFam" id="3.20.20.70:FF:000014">
    <property type="entry name" value="Probable dual-specificity RNA methyltransferase RlmN"/>
    <property type="match status" value="1"/>
</dbReference>
<comment type="caution">
    <text evidence="14">Lacks conserved residue(s) required for the propagation of feature annotation.</text>
</comment>
<feature type="binding site" evidence="14">
    <location>
        <position position="290"/>
    </location>
    <ligand>
        <name>S-adenosyl-L-methionine</name>
        <dbReference type="ChEBI" id="CHEBI:59789"/>
    </ligand>
</feature>
<feature type="domain" description="Radical SAM core" evidence="15">
    <location>
        <begin position="98"/>
        <end position="330"/>
    </location>
</feature>
<evidence type="ECO:0000256" key="3">
    <source>
        <dbReference type="ARBA" id="ARBA00022485"/>
    </source>
</evidence>
<proteinExistence type="inferred from homology"/>
<dbReference type="GO" id="GO:0051539">
    <property type="term" value="F:4 iron, 4 sulfur cluster binding"/>
    <property type="evidence" value="ECO:0007669"/>
    <property type="project" value="UniProtKB-UniRule"/>
</dbReference>
<evidence type="ECO:0000256" key="14">
    <source>
        <dbReference type="HAMAP-Rule" id="MF_01849"/>
    </source>
</evidence>
<accession>A0A078KE13</accession>
<keyword evidence="5 14" id="KW-0698">rRNA processing</keyword>
<feature type="binding site" evidence="14">
    <location>
        <position position="112"/>
    </location>
    <ligand>
        <name>[4Fe-4S] cluster</name>
        <dbReference type="ChEBI" id="CHEBI:49883"/>
        <note>4Fe-4S-S-AdoMet</note>
    </ligand>
</feature>
<dbReference type="InterPro" id="IPR027492">
    <property type="entry name" value="RNA_MTrfase_RlmN"/>
</dbReference>
<comment type="subcellular location">
    <subcellularLocation>
        <location evidence="1 14">Cytoplasm</location>
    </subcellularLocation>
</comment>
<dbReference type="CDD" id="cd01335">
    <property type="entry name" value="Radical_SAM"/>
    <property type="match status" value="1"/>
</dbReference>
<dbReference type="HAMAP" id="MF_01849">
    <property type="entry name" value="RNA_methyltr_RlmN"/>
    <property type="match status" value="1"/>
</dbReference>
<organism evidence="16 17">
    <name type="scientific">Candidatus Johnevansia muelleri</name>
    <dbReference type="NCBI Taxonomy" id="1495769"/>
    <lineage>
        <taxon>Bacteria</taxon>
        <taxon>Pseudomonadati</taxon>
        <taxon>Pseudomonadota</taxon>
        <taxon>Gammaproteobacteria</taxon>
        <taxon>Candidatus Johnevansiales</taxon>
        <taxon>Candidatus Johnevansiaceae</taxon>
        <taxon>Candidatus Johnevansia</taxon>
    </lineage>
</organism>
<dbReference type="NCBIfam" id="TIGR00048">
    <property type="entry name" value="rRNA_mod_RlmN"/>
    <property type="match status" value="1"/>
</dbReference>
<dbReference type="HOGENOM" id="CLU_029101_0_0_6"/>
<dbReference type="Pfam" id="PF21016">
    <property type="entry name" value="RlmN_N"/>
    <property type="match status" value="1"/>
</dbReference>
<evidence type="ECO:0000256" key="13">
    <source>
        <dbReference type="ARBA" id="ARBA00023157"/>
    </source>
</evidence>
<dbReference type="Pfam" id="PF04055">
    <property type="entry name" value="Radical_SAM"/>
    <property type="match status" value="1"/>
</dbReference>
<keyword evidence="13 14" id="KW-1015">Disulfide bond</keyword>
<dbReference type="InterPro" id="IPR040072">
    <property type="entry name" value="Methyltransferase_A"/>
</dbReference>
<dbReference type="GO" id="GO:0019843">
    <property type="term" value="F:rRNA binding"/>
    <property type="evidence" value="ECO:0007669"/>
    <property type="project" value="UniProtKB-UniRule"/>
</dbReference>
<feature type="binding site" evidence="14">
    <location>
        <position position="191"/>
    </location>
    <ligand>
        <name>S-adenosyl-L-methionine</name>
        <dbReference type="ChEBI" id="CHEBI:59789"/>
    </ligand>
</feature>
<comment type="catalytic activity">
    <reaction evidence="14">
        <text>adenosine(37) in tRNA + 2 reduced [2Fe-2S]-[ferredoxin] + 2 S-adenosyl-L-methionine = 2-methyladenosine(37) in tRNA + 5'-deoxyadenosine + L-methionine + 2 oxidized [2Fe-2S]-[ferredoxin] + S-adenosyl-L-homocysteine</text>
        <dbReference type="Rhea" id="RHEA:43332"/>
        <dbReference type="Rhea" id="RHEA-COMP:10000"/>
        <dbReference type="Rhea" id="RHEA-COMP:10001"/>
        <dbReference type="Rhea" id="RHEA-COMP:10162"/>
        <dbReference type="Rhea" id="RHEA-COMP:10485"/>
        <dbReference type="ChEBI" id="CHEBI:17319"/>
        <dbReference type="ChEBI" id="CHEBI:33737"/>
        <dbReference type="ChEBI" id="CHEBI:33738"/>
        <dbReference type="ChEBI" id="CHEBI:57844"/>
        <dbReference type="ChEBI" id="CHEBI:57856"/>
        <dbReference type="ChEBI" id="CHEBI:59789"/>
        <dbReference type="ChEBI" id="CHEBI:74411"/>
        <dbReference type="ChEBI" id="CHEBI:74497"/>
        <dbReference type="EC" id="2.1.1.192"/>
    </reaction>
</comment>
<evidence type="ECO:0000256" key="8">
    <source>
        <dbReference type="ARBA" id="ARBA00022691"/>
    </source>
</evidence>
<reference evidence="17" key="1">
    <citation type="submission" date="2014-07" db="EMBL/GenBank/DDBJ databases">
        <authorList>
            <person name="Santos-Garcia D."/>
        </authorList>
    </citation>
    <scope>NUCLEOTIDE SEQUENCE [LARGE SCALE GENOMIC DNA]</scope>
</reference>
<keyword evidence="17" id="KW-1185">Reference proteome</keyword>
<evidence type="ECO:0000256" key="2">
    <source>
        <dbReference type="ARBA" id="ARBA00007544"/>
    </source>
</evidence>
<keyword evidence="10 14" id="KW-0479">Metal-binding</keyword>
<feature type="active site" description="S-methylcysteine intermediate" evidence="14">
    <location>
        <position position="333"/>
    </location>
</feature>
<dbReference type="SFLD" id="SFLDG01062">
    <property type="entry name" value="methyltransferase_(Class_A)"/>
    <property type="match status" value="1"/>
</dbReference>
<dbReference type="InterPro" id="IPR058240">
    <property type="entry name" value="rSAM_sf"/>
</dbReference>
<comment type="cofactor">
    <cofactor evidence="14">
        <name>[4Fe-4S] cluster</name>
        <dbReference type="ChEBI" id="CHEBI:49883"/>
    </cofactor>
    <text evidence="14">Binds 1 [4Fe-4S] cluster. The cluster is coordinated with 3 cysteines and an exchangeable S-adenosyl-L-methionine.</text>
</comment>
<dbReference type="GO" id="GO:0070040">
    <property type="term" value="F:rRNA (adenine(2503)-C2-)-methyltransferase activity"/>
    <property type="evidence" value="ECO:0007669"/>
    <property type="project" value="UniProtKB-UniRule"/>
</dbReference>
<evidence type="ECO:0000313" key="16">
    <source>
        <dbReference type="EMBL" id="CDZ16428.1"/>
    </source>
</evidence>
<feature type="binding site" evidence="14">
    <location>
        <begin position="159"/>
        <end position="160"/>
    </location>
    <ligand>
        <name>S-adenosyl-L-methionine</name>
        <dbReference type="ChEBI" id="CHEBI:59789"/>
    </ligand>
</feature>